<dbReference type="PANTHER" id="PTHR22989:SF2">
    <property type="entry name" value="METHYLTRANSFERASE FKBM DOMAIN-CONTAINING PROTEIN"/>
    <property type="match status" value="1"/>
</dbReference>
<protein>
    <recommendedName>
        <fullName evidence="1">Methyltransferase FkbM domain-containing protein</fullName>
    </recommendedName>
</protein>
<dbReference type="PANTHER" id="PTHR22989">
    <property type="entry name" value="UNCHARACTERIZED DUF13 C.ELEGANS"/>
    <property type="match status" value="1"/>
</dbReference>
<dbReference type="OrthoDB" id="5867391at2759"/>
<dbReference type="EMBL" id="LIAE01010651">
    <property type="protein sequence ID" value="PAV57240.1"/>
    <property type="molecule type" value="Genomic_DNA"/>
</dbReference>
<proteinExistence type="predicted"/>
<feature type="domain" description="Methyltransferase FkbM" evidence="1">
    <location>
        <begin position="67"/>
        <end position="171"/>
    </location>
</feature>
<dbReference type="AlphaFoldDB" id="A0A2A2J647"/>
<evidence type="ECO:0000313" key="3">
    <source>
        <dbReference type="Proteomes" id="UP000218231"/>
    </source>
</evidence>
<organism evidence="2 3">
    <name type="scientific">Diploscapter pachys</name>
    <dbReference type="NCBI Taxonomy" id="2018661"/>
    <lineage>
        <taxon>Eukaryota</taxon>
        <taxon>Metazoa</taxon>
        <taxon>Ecdysozoa</taxon>
        <taxon>Nematoda</taxon>
        <taxon>Chromadorea</taxon>
        <taxon>Rhabditida</taxon>
        <taxon>Rhabditina</taxon>
        <taxon>Rhabditomorpha</taxon>
        <taxon>Rhabditoidea</taxon>
        <taxon>Rhabditidae</taxon>
        <taxon>Diploscapter</taxon>
    </lineage>
</organism>
<reference evidence="2 3" key="1">
    <citation type="journal article" date="2017" name="Curr. Biol.">
        <title>Genome architecture and evolution of a unichromosomal asexual nematode.</title>
        <authorList>
            <person name="Fradin H."/>
            <person name="Zegar C."/>
            <person name="Gutwein M."/>
            <person name="Lucas J."/>
            <person name="Kovtun M."/>
            <person name="Corcoran D."/>
            <person name="Baugh L.R."/>
            <person name="Kiontke K."/>
            <person name="Gunsalus K."/>
            <person name="Fitch D.H."/>
            <person name="Piano F."/>
        </authorList>
    </citation>
    <scope>NUCLEOTIDE SEQUENCE [LARGE SCALE GENOMIC DNA]</scope>
    <source>
        <strain evidence="2">PF1309</strain>
    </source>
</reference>
<dbReference type="Proteomes" id="UP000218231">
    <property type="component" value="Unassembled WGS sequence"/>
</dbReference>
<dbReference type="Pfam" id="PF05050">
    <property type="entry name" value="Methyltransf_21"/>
    <property type="match status" value="1"/>
</dbReference>
<gene>
    <name evidence="2" type="ORF">WR25_11480</name>
</gene>
<name>A0A2A2J647_9BILA</name>
<sequence length="206" mass="23674">MRRELSYVISDYLRTWQELEGKVQHCAKSNDLWHIETATISTNSDTIYYLPPANNSLRGVIVRVGIGTNISIEHQLKKVFAQVHNYARQNVIQIGLSTFLGNLVKRNVVDLLIIEGEGGEYNMLQELGMEGSVTERGVTVCQINIEFHRPTRPGDPREQKFLDILDLLSRYSNALTLRRKWSGQFWNASQKRSKAYQIYNLGKDDM</sequence>
<keyword evidence="3" id="KW-1185">Reference proteome</keyword>
<dbReference type="STRING" id="2018661.A0A2A2J647"/>
<evidence type="ECO:0000313" key="2">
    <source>
        <dbReference type="EMBL" id="PAV57240.1"/>
    </source>
</evidence>
<comment type="caution">
    <text evidence="2">The sequence shown here is derived from an EMBL/GenBank/DDBJ whole genome shotgun (WGS) entry which is preliminary data.</text>
</comment>
<evidence type="ECO:0000259" key="1">
    <source>
        <dbReference type="Pfam" id="PF05050"/>
    </source>
</evidence>
<accession>A0A2A2J647</accession>
<dbReference type="InterPro" id="IPR006342">
    <property type="entry name" value="FkbM_mtfrase"/>
</dbReference>